<dbReference type="Pfam" id="PF02911">
    <property type="entry name" value="Formyl_trans_C"/>
    <property type="match status" value="1"/>
</dbReference>
<proteinExistence type="predicted"/>
<dbReference type="EMBL" id="U10425">
    <property type="protein sequence ID" value="AAC43261.1"/>
    <property type="molecule type" value="Genomic_DNA"/>
</dbReference>
<dbReference type="InterPro" id="IPR036477">
    <property type="entry name" value="Formyl_transf_N_sf"/>
</dbReference>
<dbReference type="PIR" id="S60888">
    <property type="entry name" value="S60888"/>
</dbReference>
<feature type="domain" description="Formyl transferase C-terminal" evidence="3">
    <location>
        <begin position="222"/>
        <end position="258"/>
    </location>
</feature>
<dbReference type="InterPro" id="IPR002376">
    <property type="entry name" value="Formyl_transf_N"/>
</dbReference>
<name>Q50378_MYCSM</name>
<dbReference type="PANTHER" id="PTHR11138:SF5">
    <property type="entry name" value="METHIONYL-TRNA FORMYLTRANSFERASE, MITOCHONDRIAL"/>
    <property type="match status" value="1"/>
</dbReference>
<dbReference type="Gene3D" id="3.40.50.12230">
    <property type="match status" value="1"/>
</dbReference>
<evidence type="ECO:0000259" key="2">
    <source>
        <dbReference type="Pfam" id="PF00551"/>
    </source>
</evidence>
<accession>Q50378</accession>
<gene>
    <name evidence="4" type="primary">fxbA</name>
</gene>
<dbReference type="SUPFAM" id="SSF50486">
    <property type="entry name" value="FMT C-terminal domain-like"/>
    <property type="match status" value="1"/>
</dbReference>
<evidence type="ECO:0000256" key="1">
    <source>
        <dbReference type="SAM" id="MobiDB-lite"/>
    </source>
</evidence>
<dbReference type="CDD" id="cd08369">
    <property type="entry name" value="FMT_core"/>
    <property type="match status" value="1"/>
</dbReference>
<dbReference type="AlphaFoldDB" id="Q50378"/>
<dbReference type="PANTHER" id="PTHR11138">
    <property type="entry name" value="METHIONYL-TRNA FORMYLTRANSFERASE"/>
    <property type="match status" value="1"/>
</dbReference>
<evidence type="ECO:0000313" key="4">
    <source>
        <dbReference type="EMBL" id="AAC43261.1"/>
    </source>
</evidence>
<feature type="domain" description="Formyl transferase N-terminal" evidence="2">
    <location>
        <begin position="20"/>
        <end position="187"/>
    </location>
</feature>
<reference evidence="4" key="1">
    <citation type="journal article" date="1994" name="Mol. Microbiol.">
        <title>Identification of genes involved in the sequestration of iron in mycobacteria: the ferric exochelin biosynthetic and uptake pathways.</title>
        <authorList>
            <person name="Fiss E.H."/>
        </authorList>
    </citation>
    <scope>NUCLEOTIDE SEQUENCE</scope>
    <source>
        <strain evidence="4">mc6</strain>
    </source>
</reference>
<dbReference type="Pfam" id="PF00551">
    <property type="entry name" value="Formyl_trans_N"/>
    <property type="match status" value="1"/>
</dbReference>
<dbReference type="InterPro" id="IPR011034">
    <property type="entry name" value="Formyl_transferase-like_C_sf"/>
</dbReference>
<dbReference type="InterPro" id="IPR005793">
    <property type="entry name" value="Formyl_trans_C"/>
</dbReference>
<organism evidence="4">
    <name type="scientific">Mycolicibacterium smegmatis</name>
    <name type="common">Mycobacterium smegmatis</name>
    <dbReference type="NCBI Taxonomy" id="1772"/>
    <lineage>
        <taxon>Bacteria</taxon>
        <taxon>Bacillati</taxon>
        <taxon>Actinomycetota</taxon>
        <taxon>Actinomycetes</taxon>
        <taxon>Mycobacteriales</taxon>
        <taxon>Mycobacteriaceae</taxon>
        <taxon>Mycolicibacterium</taxon>
    </lineage>
</organism>
<dbReference type="GO" id="GO:0005829">
    <property type="term" value="C:cytosol"/>
    <property type="evidence" value="ECO:0007669"/>
    <property type="project" value="TreeGrafter"/>
</dbReference>
<dbReference type="GO" id="GO:0004479">
    <property type="term" value="F:methionyl-tRNA formyltransferase activity"/>
    <property type="evidence" value="ECO:0007669"/>
    <property type="project" value="TreeGrafter"/>
</dbReference>
<evidence type="ECO:0000259" key="3">
    <source>
        <dbReference type="Pfam" id="PF02911"/>
    </source>
</evidence>
<protein>
    <submittedName>
        <fullName evidence="4">Ferric exochelin biosynthesis</fullName>
    </submittedName>
</protein>
<feature type="region of interest" description="Disordered" evidence="1">
    <location>
        <begin position="286"/>
        <end position="313"/>
    </location>
</feature>
<sequence length="360" mass="41131">MWGSLKPPPNLPESWVFPVRVVMFGYQTWGHRTLQALLKSRHEVCLVVTHPTSDHAYESIWADSVEDLARGAGIEVLLAKRTTPELVERVRELAPDVGVANNWRTRLPRELFSIPKYGTVNLHDSLLPKFTGFSPVIWSLISGAGQTGLTAHFMDDELDTGDILLQRSVEITPTSTGTSLVYDTLDLIPDVLEDALDAIENGTATPVPQDLSQRTFFHKRSDRDSLVDWSWPAADIERFIRALSDPYPNAYTYFRGETATPDLCPRLEMHLRWHARTCVHRRERRYGDRRGRRRVPRKVTGSGSRRGAHRRRHRPLGTRLLRARWRIPDRHTGIRYRLTTRACRDARGTIRGVPGLAGRR</sequence>
<dbReference type="SUPFAM" id="SSF53328">
    <property type="entry name" value="Formyltransferase"/>
    <property type="match status" value="1"/>
</dbReference>